<dbReference type="Proteomes" id="UP000018467">
    <property type="component" value="Unassembled WGS sequence"/>
</dbReference>
<dbReference type="InParanoid" id="A0A3B1IVG3"/>
<proteinExistence type="predicted"/>
<keyword evidence="1" id="KW-0175">Coiled coil</keyword>
<reference evidence="3" key="2">
    <citation type="journal article" date="2014" name="Nat. Commun.">
        <title>The cavefish genome reveals candidate genes for eye loss.</title>
        <authorList>
            <person name="McGaugh S.E."/>
            <person name="Gross J.B."/>
            <person name="Aken B."/>
            <person name="Blin M."/>
            <person name="Borowsky R."/>
            <person name="Chalopin D."/>
            <person name="Hinaux H."/>
            <person name="Jeffery W.R."/>
            <person name="Keene A."/>
            <person name="Ma L."/>
            <person name="Minx P."/>
            <person name="Murphy D."/>
            <person name="O'Quin K.E."/>
            <person name="Retaux S."/>
            <person name="Rohner N."/>
            <person name="Searle S.M."/>
            <person name="Stahl B.A."/>
            <person name="Tabin C."/>
            <person name="Volff J.N."/>
            <person name="Yoshizawa M."/>
            <person name="Warren W.C."/>
        </authorList>
    </citation>
    <scope>NUCLEOTIDE SEQUENCE [LARGE SCALE GENOMIC DNA]</scope>
    <source>
        <strain evidence="3">female</strain>
    </source>
</reference>
<dbReference type="PANTHER" id="PTHR35253">
    <property type="entry name" value="COILED-COIL DOMAIN-CONTAINING PROTEIN 152"/>
    <property type="match status" value="1"/>
</dbReference>
<keyword evidence="3" id="KW-1185">Reference proteome</keyword>
<dbReference type="InterPro" id="IPR038827">
    <property type="entry name" value="CCDC152"/>
</dbReference>
<reference evidence="2" key="4">
    <citation type="submission" date="2025-09" db="UniProtKB">
        <authorList>
            <consortium name="Ensembl"/>
        </authorList>
    </citation>
    <scope>IDENTIFICATION</scope>
</reference>
<dbReference type="GeneTree" id="ENSGT00390000010075"/>
<accession>A0A3B1IVG3</accession>
<evidence type="ECO:0000256" key="1">
    <source>
        <dbReference type="SAM" id="Coils"/>
    </source>
</evidence>
<organism evidence="2 3">
    <name type="scientific">Astyanax mexicanus</name>
    <name type="common">Blind cave fish</name>
    <name type="synonym">Astyanax fasciatus mexicanus</name>
    <dbReference type="NCBI Taxonomy" id="7994"/>
    <lineage>
        <taxon>Eukaryota</taxon>
        <taxon>Metazoa</taxon>
        <taxon>Chordata</taxon>
        <taxon>Craniata</taxon>
        <taxon>Vertebrata</taxon>
        <taxon>Euteleostomi</taxon>
        <taxon>Actinopterygii</taxon>
        <taxon>Neopterygii</taxon>
        <taxon>Teleostei</taxon>
        <taxon>Ostariophysi</taxon>
        <taxon>Characiformes</taxon>
        <taxon>Characoidei</taxon>
        <taxon>Acestrorhamphidae</taxon>
        <taxon>Acestrorhamphinae</taxon>
        <taxon>Astyanax</taxon>
    </lineage>
</organism>
<dbReference type="AlphaFoldDB" id="A0A3B1IVG3"/>
<dbReference type="STRING" id="7994.ENSAMXP00000033696"/>
<reference evidence="2" key="3">
    <citation type="submission" date="2025-08" db="UniProtKB">
        <authorList>
            <consortium name="Ensembl"/>
        </authorList>
    </citation>
    <scope>IDENTIFICATION</scope>
</reference>
<reference evidence="3" key="1">
    <citation type="submission" date="2013-03" db="EMBL/GenBank/DDBJ databases">
        <authorList>
            <person name="Jeffery W."/>
            <person name="Warren W."/>
            <person name="Wilson R.K."/>
        </authorList>
    </citation>
    <scope>NUCLEOTIDE SEQUENCE</scope>
    <source>
        <strain evidence="3">female</strain>
    </source>
</reference>
<protein>
    <submittedName>
        <fullName evidence="2">Coiled-coil domain containing 152</fullName>
    </submittedName>
</protein>
<feature type="coiled-coil region" evidence="1">
    <location>
        <begin position="8"/>
        <end position="166"/>
    </location>
</feature>
<feature type="coiled-coil region" evidence="1">
    <location>
        <begin position="208"/>
        <end position="242"/>
    </location>
</feature>
<sequence>MKKTSVNLDKLVQDFSLLEQKITELKGKNNIFEIKLDEINRLLKFSQNKEKHLTEERDGLMESIQSLQQNLQQQCDLRVENDNLKSAVVDMKKQIEAQVQERKACVQRLEAEMKALQEKHQKMMDDCANETQRRLESKDVELKEALERKESALEEMRRNMKVQEKEGKSEIIKLQMEFSAKLAKAQRALATNQQQPQGSGILPQNIFKRKLQFLQEEKNKEIEALRQRVKELEQQNLHSLSESRLKRRKI</sequence>
<dbReference type="Ensembl" id="ENSAMXT00000046323.1">
    <property type="protein sequence ID" value="ENSAMXP00000033696.1"/>
    <property type="gene ID" value="ENSAMXG00000033771.1"/>
</dbReference>
<dbReference type="PANTHER" id="PTHR35253:SF1">
    <property type="entry name" value="COILED-COIL DOMAIN-CONTAINING PROTEIN 152"/>
    <property type="match status" value="1"/>
</dbReference>
<dbReference type="Bgee" id="ENSAMXG00000033771">
    <property type="expression patterns" value="Expressed in testis and 2 other cell types or tissues"/>
</dbReference>
<evidence type="ECO:0000313" key="3">
    <source>
        <dbReference type="Proteomes" id="UP000018467"/>
    </source>
</evidence>
<name>A0A3B1IVG3_ASTMX</name>
<evidence type="ECO:0000313" key="2">
    <source>
        <dbReference type="Ensembl" id="ENSAMXP00000033696.1"/>
    </source>
</evidence>